<accession>A0A5S3YQZ8</accession>
<dbReference type="EMBL" id="PNCM01000042">
    <property type="protein sequence ID" value="TMP78275.1"/>
    <property type="molecule type" value="Genomic_DNA"/>
</dbReference>
<dbReference type="Proteomes" id="UP000307362">
    <property type="component" value="Unassembled WGS sequence"/>
</dbReference>
<proteinExistence type="predicted"/>
<dbReference type="AlphaFoldDB" id="A0A5S3YQZ8"/>
<evidence type="ECO:0000313" key="1">
    <source>
        <dbReference type="EMBL" id="TMP78275.1"/>
    </source>
</evidence>
<sequence length="423" mass="47955">MRYLSILLLFLPFVTYSKTMFPEGNLFLKESKCTPKENQNDIVLEQFYLNIPKLYNEQAIIENLKSTLVYKGNKVAKNYEQGIRVKSFEVKYSPKQMFPSSASLTLEEVESCTSTALLTQATIDKLIVTSSNRDEIFPEAPEFLTVTDNLITKDSALGSKLGSSYSEMQQRYGRFTLHIPINETYSLTLLGSKHAFLFKNDTFIGYQYSNNLIPTSLGNMLEFVGTPDAMVNSGATYSLSNFARLTEKDIKDLESTFKGFDFTKLSYSNSGNTHLLDGLTIGDWPKELGEPSNNPCYRFDSDLGEFIKNNKSKMTKLVDKNRKASYLTGCMQQLSLGSYEVNLLEQWTLSRAKLLVKDSTLALFTPWTFFKIKEGDSLHSLRLLNRNAVEVIDGETTGFTYKGWKAEFLTYEDAIYSGNLIKQ</sequence>
<comment type="caution">
    <text evidence="1">The sequence shown here is derived from an EMBL/GenBank/DDBJ whole genome shotgun (WGS) entry which is preliminary data.</text>
</comment>
<name>A0A5S3YQZ8_9GAMM</name>
<evidence type="ECO:0000313" key="2">
    <source>
        <dbReference type="Proteomes" id="UP000307362"/>
    </source>
</evidence>
<dbReference type="RefSeq" id="WP_138568713.1">
    <property type="nucleotide sequence ID" value="NZ_PNCM01000042.1"/>
</dbReference>
<reference evidence="1 2" key="1">
    <citation type="submission" date="2017-12" db="EMBL/GenBank/DDBJ databases">
        <authorList>
            <person name="Paulsen S."/>
            <person name="Gram L.K."/>
        </authorList>
    </citation>
    <scope>NUCLEOTIDE SEQUENCE [LARGE SCALE GENOMIC DNA]</scope>
    <source>
        <strain evidence="1 2">S1189</strain>
    </source>
</reference>
<dbReference type="OrthoDB" id="6297245at2"/>
<gene>
    <name evidence="1" type="ORF">CWB73_17135</name>
</gene>
<reference evidence="2" key="2">
    <citation type="submission" date="2019-06" db="EMBL/GenBank/DDBJ databases">
        <title>Co-occurence of chitin degradation, pigmentation and bioactivity in marine Pseudoalteromonas.</title>
        <authorList>
            <person name="Sonnenschein E.C."/>
            <person name="Bech P.K."/>
        </authorList>
    </citation>
    <scope>NUCLEOTIDE SEQUENCE [LARGE SCALE GENOMIC DNA]</scope>
    <source>
        <strain evidence="2">S1189</strain>
    </source>
</reference>
<protein>
    <submittedName>
        <fullName evidence="1">Uncharacterized protein</fullName>
    </submittedName>
</protein>
<organism evidence="1 2">
    <name type="scientific">Pseudoalteromonas phenolica</name>
    <dbReference type="NCBI Taxonomy" id="161398"/>
    <lineage>
        <taxon>Bacteria</taxon>
        <taxon>Pseudomonadati</taxon>
        <taxon>Pseudomonadota</taxon>
        <taxon>Gammaproteobacteria</taxon>
        <taxon>Alteromonadales</taxon>
        <taxon>Pseudoalteromonadaceae</taxon>
        <taxon>Pseudoalteromonas</taxon>
    </lineage>
</organism>